<reference evidence="2 3" key="1">
    <citation type="submission" date="2019-06" db="EMBL/GenBank/DDBJ databases">
        <title>Whole genome shotgun sequence of Cellulosimicrobium cellulans NBRC 15516.</title>
        <authorList>
            <person name="Hosoyama A."/>
            <person name="Uohara A."/>
            <person name="Ohji S."/>
            <person name="Ichikawa N."/>
        </authorList>
    </citation>
    <scope>NUCLEOTIDE SEQUENCE [LARGE SCALE GENOMIC DNA]</scope>
    <source>
        <strain evidence="2 3">NBRC 15516</strain>
    </source>
</reference>
<accession>A0A4Y4E4P3</accession>
<proteinExistence type="predicted"/>
<feature type="region of interest" description="Disordered" evidence="1">
    <location>
        <begin position="1"/>
        <end position="29"/>
    </location>
</feature>
<dbReference type="Pfam" id="PF02620">
    <property type="entry name" value="YceD"/>
    <property type="match status" value="1"/>
</dbReference>
<sequence length="238" mass="25172">MFGSARHASACAWQSPSSGRRPPTIVDHPSAGAHARGLAILESAITAEKTSPLVLDTHELGRRPGSMLTVRRAVPAPADLGTAVIGIPEGSELELDLRLEAVMEGVLVSGTVSGHAVGECVRCLDTVREDVTVELGELFAYPERAKAAQESGDDLEDAEDVYDLDGDLADIEPALRDSVVTALPFSPVCRADCPGLCSECGARLADDPGHTHELVDPRWSALESMFDTSNVSDETKES</sequence>
<dbReference type="PANTHER" id="PTHR34374">
    <property type="entry name" value="LARGE RIBOSOMAL RNA SUBUNIT ACCUMULATION PROTEIN YCED HOMOLOG 1, CHLOROPLASTIC"/>
    <property type="match status" value="1"/>
</dbReference>
<organism evidence="2 3">
    <name type="scientific">Cellulosimicrobium cellulans</name>
    <name type="common">Arthrobacter luteus</name>
    <dbReference type="NCBI Taxonomy" id="1710"/>
    <lineage>
        <taxon>Bacteria</taxon>
        <taxon>Bacillati</taxon>
        <taxon>Actinomycetota</taxon>
        <taxon>Actinomycetes</taxon>
        <taxon>Micrococcales</taxon>
        <taxon>Promicromonosporaceae</taxon>
        <taxon>Cellulosimicrobium</taxon>
    </lineage>
</organism>
<evidence type="ECO:0000313" key="2">
    <source>
        <dbReference type="EMBL" id="GED10984.1"/>
    </source>
</evidence>
<dbReference type="Proteomes" id="UP000316659">
    <property type="component" value="Unassembled WGS sequence"/>
</dbReference>
<dbReference type="PANTHER" id="PTHR34374:SF1">
    <property type="entry name" value="LARGE RIBOSOMAL RNA SUBUNIT ACCUMULATION PROTEIN YCED HOMOLOG 1, CHLOROPLASTIC"/>
    <property type="match status" value="1"/>
</dbReference>
<gene>
    <name evidence="2" type="ORF">CCE02nite_29830</name>
</gene>
<evidence type="ECO:0000256" key="1">
    <source>
        <dbReference type="SAM" id="MobiDB-lite"/>
    </source>
</evidence>
<dbReference type="AlphaFoldDB" id="A0A4Y4E4P3"/>
<dbReference type="EMBL" id="BJNZ01000022">
    <property type="protein sequence ID" value="GED10984.1"/>
    <property type="molecule type" value="Genomic_DNA"/>
</dbReference>
<comment type="caution">
    <text evidence="2">The sequence shown here is derived from an EMBL/GenBank/DDBJ whole genome shotgun (WGS) entry which is preliminary data.</text>
</comment>
<dbReference type="InterPro" id="IPR003772">
    <property type="entry name" value="YceD"/>
</dbReference>
<evidence type="ECO:0008006" key="4">
    <source>
        <dbReference type="Google" id="ProtNLM"/>
    </source>
</evidence>
<name>A0A4Y4E4P3_CELCE</name>
<protein>
    <recommendedName>
        <fullName evidence="4">DUF177 domain-containing protein</fullName>
    </recommendedName>
</protein>
<evidence type="ECO:0000313" key="3">
    <source>
        <dbReference type="Proteomes" id="UP000316659"/>
    </source>
</evidence>